<reference evidence="3 4" key="1">
    <citation type="submission" date="2020-08" db="EMBL/GenBank/DDBJ databases">
        <title>Sequencing the genomes of 1000 actinobacteria strains.</title>
        <authorList>
            <person name="Klenk H.-P."/>
        </authorList>
    </citation>
    <scope>NUCLEOTIDE SEQUENCE [LARGE SCALE GENOMIC DNA]</scope>
    <source>
        <strain evidence="3 4">DSM 43768</strain>
    </source>
</reference>
<dbReference type="AlphaFoldDB" id="A0A7X0NPM7"/>
<evidence type="ECO:0000313" key="4">
    <source>
        <dbReference type="Proteomes" id="UP000565579"/>
    </source>
</evidence>
<name>A0A7X0NPM7_9ACTN</name>
<dbReference type="RefSeq" id="WP_185101940.1">
    <property type="nucleotide sequence ID" value="NZ_BAAAXY010000216.1"/>
</dbReference>
<dbReference type="NCBIfam" id="TIGR03891">
    <property type="entry name" value="thiopep_ocin"/>
    <property type="match status" value="1"/>
</dbReference>
<evidence type="ECO:0000259" key="1">
    <source>
        <dbReference type="Pfam" id="PF04738"/>
    </source>
</evidence>
<dbReference type="EMBL" id="JACHMI010000001">
    <property type="protein sequence ID" value="MBB6547271.1"/>
    <property type="molecule type" value="Genomic_DNA"/>
</dbReference>
<dbReference type="InterPro" id="IPR006827">
    <property type="entry name" value="Lant_deHydtase_N"/>
</dbReference>
<feature type="domain" description="Lantibiotic dehydratase N-terminal" evidence="1">
    <location>
        <begin position="31"/>
        <end position="634"/>
    </location>
</feature>
<protein>
    <submittedName>
        <fullName evidence="3">Thiopeptide-type bacteriocin biosynthesis protein</fullName>
    </submittedName>
</protein>
<evidence type="ECO:0000259" key="2">
    <source>
        <dbReference type="Pfam" id="PF14028"/>
    </source>
</evidence>
<organism evidence="3 4">
    <name type="scientific">Nonomuraea rubra</name>
    <dbReference type="NCBI Taxonomy" id="46180"/>
    <lineage>
        <taxon>Bacteria</taxon>
        <taxon>Bacillati</taxon>
        <taxon>Actinomycetota</taxon>
        <taxon>Actinomycetes</taxon>
        <taxon>Streptosporangiales</taxon>
        <taxon>Streptosporangiaceae</taxon>
        <taxon>Nonomuraea</taxon>
    </lineage>
</organism>
<sequence length="962" mass="103279">MPTGPEFGMLRVALLSVAEAERLVAAGNVEDPLVTTCIRFAASPQLLERASAEERAGNAVLRYVSRMGGRATPYGLFAGTACATVGDERRIELDRRSRHHVRVRVDFGVLDLLVHEAVRESDRRAWPLRRNPTLRRAGDGLRFAQAGGAGADVVTVREVPAITALLEVLGDGVASAEELADALAARMPAASPEALHTFVARLVDGGILHRATGLIGPGTEPAALASAVLGRVGDRARAGAVTALSADVCGDHPLDPGLGDRLNKGWEAATRDVPALRDLEENRRFQLDLGIATTSASVDRATVDELDGALRRLELMFPAADPLAGVRETFRGRYGDAEVPLLEALDLENGILPGADRYASRLARMAGVESSGPGEPPAPSPVQFEALRDWLKEGRPVDLAGYPAAARGSVSAVHAALLDEREGGYRSLLMAGYRRTSTAVLSRFALGDDELTARMRAWVADDDPGAPIHAELVYAPGGRVGNQLLRPRLFEEQISLTGAAGGSLRLDRLLVGLDGDTWRLRDRVSGREVIVELSSAHNVLGHGLDPIYRFLAAVVSPGSLAWRWGPFLELPHLPRVTCGRTIVSAERWRLTGGEVEAVLGAAEPDAVLRGALPGLGERRWVGVGESDQLLPVDTWSARSIRACLAAGDSVTVVELPQVERPAATGPDGRHVSEVVVPLRARRTPLRRPGPVAVHDPSAGSSWVYVRYYAGPAAADAVVGRAARAVGGLMDRKVAAGWYFTRDDDRGQHVGIRVRPEGEGRRDTVLAALAGLGRELRAEGLVTRVMSDDHVPEVARFGGPACLARAEELFHADSAAVARFLATSPGEEARLYEAVSTALAWCSLWFGGHEDRHGFLRERQAGLGLSGASPDNRIGRFHREHRAALDAYLAGAVPDPRPLEALGSFREAVQAQRDILGAVLRLHFNRLFRFDAGRLEFLAYELAVRKLRELMARERCSSPSPSP</sequence>
<evidence type="ECO:0000313" key="3">
    <source>
        <dbReference type="EMBL" id="MBB6547271.1"/>
    </source>
</evidence>
<gene>
    <name evidence="3" type="ORF">HD593_002066</name>
</gene>
<keyword evidence="4" id="KW-1185">Reference proteome</keyword>
<proteinExistence type="predicted"/>
<feature type="domain" description="Thiopeptide-type bacteriocin biosynthesis" evidence="2">
    <location>
        <begin position="702"/>
        <end position="942"/>
    </location>
</feature>
<dbReference type="Proteomes" id="UP000565579">
    <property type="component" value="Unassembled WGS sequence"/>
</dbReference>
<dbReference type="Pfam" id="PF14028">
    <property type="entry name" value="Lant_dehydr_C"/>
    <property type="match status" value="1"/>
</dbReference>
<dbReference type="InterPro" id="IPR023809">
    <property type="entry name" value="Thiopep_bacteriocin_synth_dom"/>
</dbReference>
<comment type="caution">
    <text evidence="3">The sequence shown here is derived from an EMBL/GenBank/DDBJ whole genome shotgun (WGS) entry which is preliminary data.</text>
</comment>
<accession>A0A7X0NPM7</accession>
<dbReference type="Pfam" id="PF04738">
    <property type="entry name" value="Lant_dehydr_N"/>
    <property type="match status" value="1"/>
</dbReference>